<evidence type="ECO:0000256" key="4">
    <source>
        <dbReference type="ARBA" id="ARBA00035178"/>
    </source>
</evidence>
<dbReference type="GO" id="GO:0006412">
    <property type="term" value="P:translation"/>
    <property type="evidence" value="ECO:0007669"/>
    <property type="project" value="UniProtKB-UniRule"/>
</dbReference>
<dbReference type="SUPFAM" id="SSF57829">
    <property type="entry name" value="Zn-binding ribosomal proteins"/>
    <property type="match status" value="1"/>
</dbReference>
<dbReference type="AlphaFoldDB" id="A0A1F6X0U5"/>
<feature type="region of interest" description="Disordered" evidence="6">
    <location>
        <begin position="1"/>
        <end position="30"/>
    </location>
</feature>
<evidence type="ECO:0000256" key="1">
    <source>
        <dbReference type="ARBA" id="ARBA00008560"/>
    </source>
</evidence>
<accession>A0A1F6X0U5</accession>
<dbReference type="InterPro" id="IPR011332">
    <property type="entry name" value="Ribosomal_zn-bd"/>
</dbReference>
<evidence type="ECO:0000256" key="2">
    <source>
        <dbReference type="ARBA" id="ARBA00022980"/>
    </source>
</evidence>
<sequence>MSVRMRHTRAHTKNRRSHHALKGPAVSKCSNCSESHIRHKACLKCGSYRGRQVIDVVKKLKKKQQRIKEKEKQQQ</sequence>
<name>A0A1F6X0U5_9BACT</name>
<dbReference type="InterPro" id="IPR044957">
    <property type="entry name" value="Ribosomal_bL32_bact"/>
</dbReference>
<dbReference type="NCBIfam" id="TIGR01031">
    <property type="entry name" value="rpmF_bact"/>
    <property type="match status" value="1"/>
</dbReference>
<gene>
    <name evidence="5" type="primary">rpmF</name>
    <name evidence="7" type="ORF">A2995_00625</name>
</gene>
<evidence type="ECO:0000256" key="3">
    <source>
        <dbReference type="ARBA" id="ARBA00023274"/>
    </source>
</evidence>
<dbReference type="GO" id="GO:0003735">
    <property type="term" value="F:structural constituent of ribosome"/>
    <property type="evidence" value="ECO:0007669"/>
    <property type="project" value="InterPro"/>
</dbReference>
<protein>
    <recommendedName>
        <fullName evidence="4 5">Large ribosomal subunit protein bL32</fullName>
    </recommendedName>
</protein>
<keyword evidence="2 5" id="KW-0689">Ribosomal protein</keyword>
<dbReference type="HAMAP" id="MF_00340">
    <property type="entry name" value="Ribosomal_bL32"/>
    <property type="match status" value="1"/>
</dbReference>
<dbReference type="Pfam" id="PF01783">
    <property type="entry name" value="Ribosomal_L32p"/>
    <property type="match status" value="1"/>
</dbReference>
<dbReference type="PANTHER" id="PTHR35534:SF1">
    <property type="entry name" value="LARGE RIBOSOMAL SUBUNIT PROTEIN BL32"/>
    <property type="match status" value="1"/>
</dbReference>
<dbReference type="PANTHER" id="PTHR35534">
    <property type="entry name" value="50S RIBOSOMAL PROTEIN L32"/>
    <property type="match status" value="1"/>
</dbReference>
<comment type="caution">
    <text evidence="7">The sequence shown here is derived from an EMBL/GenBank/DDBJ whole genome shotgun (WGS) entry which is preliminary data.</text>
</comment>
<evidence type="ECO:0000256" key="5">
    <source>
        <dbReference type="HAMAP-Rule" id="MF_00340"/>
    </source>
</evidence>
<dbReference type="Proteomes" id="UP000185809">
    <property type="component" value="Unassembled WGS sequence"/>
</dbReference>
<dbReference type="GO" id="GO:0015934">
    <property type="term" value="C:large ribosomal subunit"/>
    <property type="evidence" value="ECO:0007669"/>
    <property type="project" value="InterPro"/>
</dbReference>
<proteinExistence type="inferred from homology"/>
<evidence type="ECO:0000313" key="7">
    <source>
        <dbReference type="EMBL" id="OGI87769.1"/>
    </source>
</evidence>
<comment type="similarity">
    <text evidence="1 5">Belongs to the bacterial ribosomal protein bL32 family.</text>
</comment>
<dbReference type="InterPro" id="IPR002677">
    <property type="entry name" value="Ribosomal_bL32"/>
</dbReference>
<evidence type="ECO:0000313" key="8">
    <source>
        <dbReference type="Proteomes" id="UP000185809"/>
    </source>
</evidence>
<dbReference type="EMBL" id="MFUP01000008">
    <property type="protein sequence ID" value="OGI87769.1"/>
    <property type="molecule type" value="Genomic_DNA"/>
</dbReference>
<keyword evidence="3 5" id="KW-0687">Ribonucleoprotein</keyword>
<evidence type="ECO:0000256" key="6">
    <source>
        <dbReference type="SAM" id="MobiDB-lite"/>
    </source>
</evidence>
<feature type="compositionally biased region" description="Basic residues" evidence="6">
    <location>
        <begin position="1"/>
        <end position="21"/>
    </location>
</feature>
<reference evidence="7 8" key="1">
    <citation type="journal article" date="2016" name="Nat. Commun.">
        <title>Thousands of microbial genomes shed light on interconnected biogeochemical processes in an aquifer system.</title>
        <authorList>
            <person name="Anantharaman K."/>
            <person name="Brown C.T."/>
            <person name="Hug L.A."/>
            <person name="Sharon I."/>
            <person name="Castelle C.J."/>
            <person name="Probst A.J."/>
            <person name="Thomas B.C."/>
            <person name="Singh A."/>
            <person name="Wilkins M.J."/>
            <person name="Karaoz U."/>
            <person name="Brodie E.L."/>
            <person name="Williams K.H."/>
            <person name="Hubbard S.S."/>
            <person name="Banfield J.F."/>
        </authorList>
    </citation>
    <scope>NUCLEOTIDE SEQUENCE [LARGE SCALE GENOMIC DNA]</scope>
</reference>
<organism evidence="7 8">
    <name type="scientific">Candidatus Nomurabacteria bacterium RIFCSPLOWO2_01_FULL_33_24</name>
    <dbReference type="NCBI Taxonomy" id="1801765"/>
    <lineage>
        <taxon>Bacteria</taxon>
        <taxon>Candidatus Nomuraibacteriota</taxon>
    </lineage>
</organism>